<dbReference type="PROSITE" id="PS50263">
    <property type="entry name" value="CN_HYDROLASE"/>
    <property type="match status" value="1"/>
</dbReference>
<dbReference type="SUPFAM" id="SSF56317">
    <property type="entry name" value="Carbon-nitrogen hydrolase"/>
    <property type="match status" value="1"/>
</dbReference>
<organism evidence="2 3">
    <name type="scientific">Maribacter chungangensis</name>
    <dbReference type="NCBI Taxonomy" id="1069117"/>
    <lineage>
        <taxon>Bacteria</taxon>
        <taxon>Pseudomonadati</taxon>
        <taxon>Bacteroidota</taxon>
        <taxon>Flavobacteriia</taxon>
        <taxon>Flavobacteriales</taxon>
        <taxon>Flavobacteriaceae</taxon>
        <taxon>Maribacter</taxon>
    </lineage>
</organism>
<dbReference type="Proteomes" id="UP001597012">
    <property type="component" value="Unassembled WGS sequence"/>
</dbReference>
<dbReference type="EMBL" id="JBHTHY010000014">
    <property type="protein sequence ID" value="MFD0799066.1"/>
    <property type="molecule type" value="Genomic_DNA"/>
</dbReference>
<keyword evidence="3" id="KW-1185">Reference proteome</keyword>
<evidence type="ECO:0000313" key="3">
    <source>
        <dbReference type="Proteomes" id="UP001597012"/>
    </source>
</evidence>
<protein>
    <submittedName>
        <fullName evidence="2">Amidohydrolase</fullName>
    </submittedName>
</protein>
<reference evidence="3" key="1">
    <citation type="journal article" date="2019" name="Int. J. Syst. Evol. Microbiol.">
        <title>The Global Catalogue of Microorganisms (GCM) 10K type strain sequencing project: providing services to taxonomists for standard genome sequencing and annotation.</title>
        <authorList>
            <consortium name="The Broad Institute Genomics Platform"/>
            <consortium name="The Broad Institute Genome Sequencing Center for Infectious Disease"/>
            <person name="Wu L."/>
            <person name="Ma J."/>
        </authorList>
    </citation>
    <scope>NUCLEOTIDE SEQUENCE [LARGE SCALE GENOMIC DNA]</scope>
    <source>
        <strain evidence="3">CCUG 61948</strain>
    </source>
</reference>
<feature type="domain" description="CN hydrolase" evidence="1">
    <location>
        <begin position="5"/>
        <end position="243"/>
    </location>
</feature>
<gene>
    <name evidence="2" type="ORF">ACFQZJ_16450</name>
</gene>
<comment type="caution">
    <text evidence="2">The sequence shown here is derived from an EMBL/GenBank/DDBJ whole genome shotgun (WGS) entry which is preliminary data.</text>
</comment>
<dbReference type="InterPro" id="IPR003010">
    <property type="entry name" value="C-N_Hydrolase"/>
</dbReference>
<dbReference type="InterPro" id="IPR036526">
    <property type="entry name" value="C-N_Hydrolase_sf"/>
</dbReference>
<dbReference type="PANTHER" id="PTHR47799:SF1">
    <property type="entry name" value="OMEGA-AMIDASE YAFV"/>
    <property type="match status" value="1"/>
</dbReference>
<dbReference type="Gene3D" id="3.60.110.10">
    <property type="entry name" value="Carbon-nitrogen hydrolase"/>
    <property type="match status" value="1"/>
</dbReference>
<dbReference type="Pfam" id="PF00795">
    <property type="entry name" value="CN_hydrolase"/>
    <property type="match status" value="1"/>
</dbReference>
<dbReference type="PANTHER" id="PTHR47799">
    <property type="entry name" value="OMEGA-AMIDASE YAFV"/>
    <property type="match status" value="1"/>
</dbReference>
<evidence type="ECO:0000313" key="2">
    <source>
        <dbReference type="EMBL" id="MFD0799066.1"/>
    </source>
</evidence>
<evidence type="ECO:0000259" key="1">
    <source>
        <dbReference type="PROSITE" id="PS50263"/>
    </source>
</evidence>
<dbReference type="NCBIfam" id="NF007757">
    <property type="entry name" value="PRK10438.1"/>
    <property type="match status" value="1"/>
</dbReference>
<proteinExistence type="predicted"/>
<dbReference type="RefSeq" id="WP_379935970.1">
    <property type="nucleotide sequence ID" value="NZ_JBHTHY010000014.1"/>
</dbReference>
<name>A0ABW3B875_9FLAO</name>
<dbReference type="CDD" id="cd07575">
    <property type="entry name" value="Xc-1258_like"/>
    <property type="match status" value="1"/>
</dbReference>
<dbReference type="InterPro" id="IPR052737">
    <property type="entry name" value="Omega-amidase_YafV"/>
</dbReference>
<accession>A0ABW3B875</accession>
<sequence>MEENIKIALVQAPLIWERPKENRTEFAKKISSVSSDVDVIVLPEMFSTGFTMCPDNISVSEDAATVAWMQQMAQNSKAAIVGSIVYREGAKNYNRFFFVEPDGTISTYDKRHTFTLAGEDKEYTPGTQQLLVTYKGFKFCPLICYDLRFPVWSRNTMEYDVLLYVANWPKTRVGAWDTLLKARAVENMAYCVGVNRVGTDANGLSYSGHSAVYDVLGEQVLFSDKDEVLEVILSKSHIAETRQKLGFLNDRDAFTLSG</sequence>